<keyword evidence="2" id="KW-0812">Transmembrane</keyword>
<keyword evidence="3" id="KW-1185">Reference proteome</keyword>
<comment type="caution">
    <text evidence="2">The sequence shown here is derived from an EMBL/GenBank/DDBJ whole genome shotgun (WGS) entry which is preliminary data.</text>
</comment>
<reference evidence="2 3" key="1">
    <citation type="journal article" date="2017" name="Int. J. Parasitol.">
        <title>The genome of the protozoan parasite Cystoisospora suis and a reverse vaccinology approach to identify vaccine candidates.</title>
        <authorList>
            <person name="Palmieri N."/>
            <person name="Shrestha A."/>
            <person name="Ruttkowski B."/>
            <person name="Beck T."/>
            <person name="Vogl C."/>
            <person name="Tomley F."/>
            <person name="Blake D.P."/>
            <person name="Joachim A."/>
        </authorList>
    </citation>
    <scope>NUCLEOTIDE SEQUENCE [LARGE SCALE GENOMIC DNA]</scope>
    <source>
        <strain evidence="2 3">Wien I</strain>
    </source>
</reference>
<sequence>MLSSADAQVELKTPLTDSGQAQLSLSSPVTEIAASLDTGELDTGTGHPEETSKPPEVNVSQVWVQDSPQDYINDGELNSSSDPHMADLTTVTAALQQIKVWMTSRLEELDSELLEQWQDIEAGRQLEDRLRKLITASPCVESLEQQLLKYGKNSMKQDTLLWGISAATRHA</sequence>
<proteinExistence type="predicted"/>
<organism evidence="2 3">
    <name type="scientific">Cystoisospora suis</name>
    <dbReference type="NCBI Taxonomy" id="483139"/>
    <lineage>
        <taxon>Eukaryota</taxon>
        <taxon>Sar</taxon>
        <taxon>Alveolata</taxon>
        <taxon>Apicomplexa</taxon>
        <taxon>Conoidasida</taxon>
        <taxon>Coccidia</taxon>
        <taxon>Eucoccidiorida</taxon>
        <taxon>Eimeriorina</taxon>
        <taxon>Sarcocystidae</taxon>
        <taxon>Cystoisospora</taxon>
    </lineage>
</organism>
<dbReference type="RefSeq" id="XP_067916755.1">
    <property type="nucleotide sequence ID" value="XM_068071268.1"/>
</dbReference>
<dbReference type="GeneID" id="94434479"/>
<evidence type="ECO:0000313" key="3">
    <source>
        <dbReference type="Proteomes" id="UP000221165"/>
    </source>
</evidence>
<evidence type="ECO:0000313" key="2">
    <source>
        <dbReference type="EMBL" id="PHJ15021.1"/>
    </source>
</evidence>
<dbReference type="EMBL" id="MIGC01009953">
    <property type="protein sequence ID" value="PHJ15021.1"/>
    <property type="molecule type" value="Genomic_DNA"/>
</dbReference>
<dbReference type="OrthoDB" id="333779at2759"/>
<dbReference type="AlphaFoldDB" id="A0A2C6J6R1"/>
<protein>
    <submittedName>
        <fullName evidence="2">Transmembrane protein</fullName>
    </submittedName>
</protein>
<dbReference type="Proteomes" id="UP000221165">
    <property type="component" value="Unassembled WGS sequence"/>
</dbReference>
<feature type="region of interest" description="Disordered" evidence="1">
    <location>
        <begin position="1"/>
        <end position="58"/>
    </location>
</feature>
<dbReference type="VEuPathDB" id="ToxoDB:CSUI_011167"/>
<accession>A0A2C6J6R1</accession>
<gene>
    <name evidence="2" type="ORF">CSUI_011167</name>
</gene>
<evidence type="ECO:0000256" key="1">
    <source>
        <dbReference type="SAM" id="MobiDB-lite"/>
    </source>
</evidence>
<feature type="compositionally biased region" description="Polar residues" evidence="1">
    <location>
        <begin position="15"/>
        <end position="29"/>
    </location>
</feature>
<keyword evidence="2" id="KW-0472">Membrane</keyword>
<name>A0A2C6J6R1_9APIC</name>